<dbReference type="Proteomes" id="UP001175227">
    <property type="component" value="Unassembled WGS sequence"/>
</dbReference>
<evidence type="ECO:0000313" key="2">
    <source>
        <dbReference type="EMBL" id="KAK0466607.1"/>
    </source>
</evidence>
<feature type="compositionally biased region" description="Basic and acidic residues" evidence="1">
    <location>
        <begin position="345"/>
        <end position="363"/>
    </location>
</feature>
<evidence type="ECO:0000256" key="1">
    <source>
        <dbReference type="SAM" id="MobiDB-lite"/>
    </source>
</evidence>
<feature type="compositionally biased region" description="Basic and acidic residues" evidence="1">
    <location>
        <begin position="71"/>
        <end position="85"/>
    </location>
</feature>
<feature type="region of interest" description="Disordered" evidence="1">
    <location>
        <begin position="1"/>
        <end position="28"/>
    </location>
</feature>
<organism evidence="2 3">
    <name type="scientific">Armillaria novae-zelandiae</name>
    <dbReference type="NCBI Taxonomy" id="153914"/>
    <lineage>
        <taxon>Eukaryota</taxon>
        <taxon>Fungi</taxon>
        <taxon>Dikarya</taxon>
        <taxon>Basidiomycota</taxon>
        <taxon>Agaricomycotina</taxon>
        <taxon>Agaricomycetes</taxon>
        <taxon>Agaricomycetidae</taxon>
        <taxon>Agaricales</taxon>
        <taxon>Marasmiineae</taxon>
        <taxon>Physalacriaceae</taxon>
        <taxon>Armillaria</taxon>
    </lineage>
</organism>
<feature type="compositionally biased region" description="Low complexity" evidence="1">
    <location>
        <begin position="220"/>
        <end position="232"/>
    </location>
</feature>
<evidence type="ECO:0000313" key="3">
    <source>
        <dbReference type="Proteomes" id="UP001175227"/>
    </source>
</evidence>
<sequence length="398" mass="43825">MAPLTRSKGAAPVLDLPPRGNAKKATAASAELPSIHSKIYADLLGDLESPLTSIASLRPEYSARGSGPISIDEKGLSSLPVKEESVVSDDFDLPGNQGGRYDANEPTSAGFETALEPDLLDLREESVVFHPDNVKGWETVGKKGRHTSSPSPSSISAGLNTGTVNRFELLQDSSNVENNVAIEKTVKFVHNKRQKYFEKRLENLLNQFDVDREQKKQAANNDNSDISDSSVNETEEPVELPSPVVNKGKVREFRDTGIPGIENRDLDPETQRRAWANFDFLKNEDPELQRVIYEGIVNSWNTFKMKTANTSADVPGSSNDARQTRRVEIVAESYGEDDISDDTEIEVHHAPPRSGKESPRKGEASVPSDSPTIDEEWGLLPADYEHTNDQTSKEGENR</sequence>
<dbReference type="EMBL" id="JAUEPR010000081">
    <property type="protein sequence ID" value="KAK0466607.1"/>
    <property type="molecule type" value="Genomic_DNA"/>
</dbReference>
<feature type="region of interest" description="Disordered" evidence="1">
    <location>
        <begin position="214"/>
        <end position="246"/>
    </location>
</feature>
<gene>
    <name evidence="2" type="ORF">IW261DRAFT_1426748</name>
</gene>
<reference evidence="2" key="1">
    <citation type="submission" date="2023-06" db="EMBL/GenBank/DDBJ databases">
        <authorList>
            <consortium name="Lawrence Berkeley National Laboratory"/>
            <person name="Ahrendt S."/>
            <person name="Sahu N."/>
            <person name="Indic B."/>
            <person name="Wong-Bajracharya J."/>
            <person name="Merenyi Z."/>
            <person name="Ke H.-M."/>
            <person name="Monk M."/>
            <person name="Kocsube S."/>
            <person name="Drula E."/>
            <person name="Lipzen A."/>
            <person name="Balint B."/>
            <person name="Henrissat B."/>
            <person name="Andreopoulos B."/>
            <person name="Martin F.M."/>
            <person name="Harder C.B."/>
            <person name="Rigling D."/>
            <person name="Ford K.L."/>
            <person name="Foster G.D."/>
            <person name="Pangilinan J."/>
            <person name="Papanicolaou A."/>
            <person name="Barry K."/>
            <person name="LaButti K."/>
            <person name="Viragh M."/>
            <person name="Koriabine M."/>
            <person name="Yan M."/>
            <person name="Riley R."/>
            <person name="Champramary S."/>
            <person name="Plett K.L."/>
            <person name="Tsai I.J."/>
            <person name="Slot J."/>
            <person name="Sipos G."/>
            <person name="Plett J."/>
            <person name="Nagy L.G."/>
            <person name="Grigoriev I.V."/>
        </authorList>
    </citation>
    <scope>NUCLEOTIDE SEQUENCE</scope>
    <source>
        <strain evidence="2">ICMP 16352</strain>
    </source>
</reference>
<feature type="region of interest" description="Disordered" evidence="1">
    <location>
        <begin position="139"/>
        <end position="159"/>
    </location>
</feature>
<feature type="region of interest" description="Disordered" evidence="1">
    <location>
        <begin position="61"/>
        <end position="108"/>
    </location>
</feature>
<feature type="region of interest" description="Disordered" evidence="1">
    <location>
        <begin position="333"/>
        <end position="398"/>
    </location>
</feature>
<name>A0AA39NJ93_9AGAR</name>
<feature type="compositionally biased region" description="Basic and acidic residues" evidence="1">
    <location>
        <begin position="383"/>
        <end position="398"/>
    </location>
</feature>
<comment type="caution">
    <text evidence="2">The sequence shown here is derived from an EMBL/GenBank/DDBJ whole genome shotgun (WGS) entry which is preliminary data.</text>
</comment>
<keyword evidence="3" id="KW-1185">Reference proteome</keyword>
<protein>
    <submittedName>
        <fullName evidence="2">Uncharacterized protein</fullName>
    </submittedName>
</protein>
<proteinExistence type="predicted"/>
<feature type="compositionally biased region" description="Acidic residues" evidence="1">
    <location>
        <begin position="334"/>
        <end position="344"/>
    </location>
</feature>
<dbReference type="AlphaFoldDB" id="A0AA39NJ93"/>
<accession>A0AA39NJ93</accession>